<feature type="transmembrane region" description="Helical" evidence="2">
    <location>
        <begin position="58"/>
        <end position="80"/>
    </location>
</feature>
<proteinExistence type="inferred from homology"/>
<sequence>MRYRSHWYHATAPSIRLMTSNGRAGYEMVPVHDQARRISSPRRKSPISYFSCLRPRRVFTLLKFALPLVFIICYTVYYLYDPRGHIDLVLYQREWIQREILPLSPLGGCFEPERVSPLYNISEAVYGKKRFEVQAGVTMRMGMDCYEFAGTVRFAEGEWTEEQRYIPPEERAQFHTYWRVDLAPLDERQEYMLKSFFATQDLPRSRLILWSNGDLSLNPIVQKYLELFPDSFALQVVDIPELAKGTAMENHHLLNLEDKKAWVDGDLVRLLVIWTYGGAWIDMDMLLTRDLSPLLEHEFVTQWDCYDKIYQAFNGALMHFRKHSPYLCEAFHLMAHSTPPRSPSTDWGAILYLRLWRRLLSESIPPFKILPFCLSDPLACRLDNSVPDPFDPDRRDGKWTGRPGEGLEEGGALDKALGKIFTVHLHNRWDRAFPQGGWVDRLLLRRYEEGIEKKMRIASEL</sequence>
<evidence type="ECO:0000313" key="3">
    <source>
        <dbReference type="EMBL" id="KAG1800226.1"/>
    </source>
</evidence>
<dbReference type="PANTHER" id="PTHR12042">
    <property type="entry name" value="LACTOSYLCERAMIDE 4-ALPHA-GALACTOSYLTRANSFERASE ALPHA- 1,4-GALACTOSYLTRANSFERASE"/>
    <property type="match status" value="1"/>
</dbReference>
<evidence type="ECO:0008006" key="5">
    <source>
        <dbReference type="Google" id="ProtNLM"/>
    </source>
</evidence>
<dbReference type="InterPro" id="IPR051981">
    <property type="entry name" value="Glycosyltransf_32"/>
</dbReference>
<dbReference type="GO" id="GO:0016758">
    <property type="term" value="F:hexosyltransferase activity"/>
    <property type="evidence" value="ECO:0007669"/>
    <property type="project" value="TreeGrafter"/>
</dbReference>
<evidence type="ECO:0000313" key="4">
    <source>
        <dbReference type="Proteomes" id="UP000719766"/>
    </source>
</evidence>
<reference evidence="3" key="1">
    <citation type="journal article" date="2020" name="New Phytol.">
        <title>Comparative genomics reveals dynamic genome evolution in host specialist ectomycorrhizal fungi.</title>
        <authorList>
            <person name="Lofgren L.A."/>
            <person name="Nguyen N.H."/>
            <person name="Vilgalys R."/>
            <person name="Ruytinx J."/>
            <person name="Liao H.L."/>
            <person name="Branco S."/>
            <person name="Kuo A."/>
            <person name="LaButti K."/>
            <person name="Lipzen A."/>
            <person name="Andreopoulos W."/>
            <person name="Pangilinan J."/>
            <person name="Riley R."/>
            <person name="Hundley H."/>
            <person name="Na H."/>
            <person name="Barry K."/>
            <person name="Grigoriev I.V."/>
            <person name="Stajich J.E."/>
            <person name="Kennedy P.G."/>
        </authorList>
    </citation>
    <scope>NUCLEOTIDE SEQUENCE</scope>
    <source>
        <strain evidence="3">S12</strain>
    </source>
</reference>
<name>A0A9P7J2X8_9AGAM</name>
<dbReference type="PANTHER" id="PTHR12042:SF21">
    <property type="entry name" value="ALPHA1,4-GALACTOSYLTRANSFERASE 1-RELATED"/>
    <property type="match status" value="1"/>
</dbReference>
<dbReference type="AlphaFoldDB" id="A0A9P7J2X8"/>
<comment type="similarity">
    <text evidence="1">Belongs to the glycosyltransferase 32 family.</text>
</comment>
<dbReference type="InterPro" id="IPR007577">
    <property type="entry name" value="GlycoTrfase_DXD_sugar-bd_CS"/>
</dbReference>
<comment type="caution">
    <text evidence="3">The sequence shown here is derived from an EMBL/GenBank/DDBJ whole genome shotgun (WGS) entry which is preliminary data.</text>
</comment>
<gene>
    <name evidence="3" type="ORF">HD556DRAFT_1341800</name>
</gene>
<dbReference type="OrthoDB" id="409543at2759"/>
<keyword evidence="4" id="KW-1185">Reference proteome</keyword>
<dbReference type="GO" id="GO:0016020">
    <property type="term" value="C:membrane"/>
    <property type="evidence" value="ECO:0007669"/>
    <property type="project" value="GOC"/>
</dbReference>
<dbReference type="GO" id="GO:0006688">
    <property type="term" value="P:glycosphingolipid biosynthetic process"/>
    <property type="evidence" value="ECO:0007669"/>
    <property type="project" value="TreeGrafter"/>
</dbReference>
<protein>
    <recommendedName>
        <fullName evidence="5">Glycosyltransferase family 32 protein</fullName>
    </recommendedName>
</protein>
<keyword evidence="2" id="KW-0472">Membrane</keyword>
<evidence type="ECO:0000256" key="1">
    <source>
        <dbReference type="ARBA" id="ARBA00009003"/>
    </source>
</evidence>
<dbReference type="RefSeq" id="XP_041164212.1">
    <property type="nucleotide sequence ID" value="XM_041302125.1"/>
</dbReference>
<dbReference type="SUPFAM" id="SSF53448">
    <property type="entry name" value="Nucleotide-diphospho-sugar transferases"/>
    <property type="match status" value="1"/>
</dbReference>
<organism evidence="3 4">
    <name type="scientific">Suillus plorans</name>
    <dbReference type="NCBI Taxonomy" id="116603"/>
    <lineage>
        <taxon>Eukaryota</taxon>
        <taxon>Fungi</taxon>
        <taxon>Dikarya</taxon>
        <taxon>Basidiomycota</taxon>
        <taxon>Agaricomycotina</taxon>
        <taxon>Agaricomycetes</taxon>
        <taxon>Agaricomycetidae</taxon>
        <taxon>Boletales</taxon>
        <taxon>Suillineae</taxon>
        <taxon>Suillaceae</taxon>
        <taxon>Suillus</taxon>
    </lineage>
</organism>
<keyword evidence="2" id="KW-0812">Transmembrane</keyword>
<evidence type="ECO:0000256" key="2">
    <source>
        <dbReference type="SAM" id="Phobius"/>
    </source>
</evidence>
<dbReference type="GeneID" id="64595889"/>
<dbReference type="Gene3D" id="3.90.550.20">
    <property type="match status" value="1"/>
</dbReference>
<dbReference type="EMBL" id="JABBWE010000009">
    <property type="protein sequence ID" value="KAG1800226.1"/>
    <property type="molecule type" value="Genomic_DNA"/>
</dbReference>
<dbReference type="InterPro" id="IPR029044">
    <property type="entry name" value="Nucleotide-diphossugar_trans"/>
</dbReference>
<keyword evidence="2" id="KW-1133">Transmembrane helix</keyword>
<accession>A0A9P7J2X8</accession>
<dbReference type="Proteomes" id="UP000719766">
    <property type="component" value="Unassembled WGS sequence"/>
</dbReference>
<dbReference type="Pfam" id="PF04488">
    <property type="entry name" value="Gly_transf_sug"/>
    <property type="match status" value="1"/>
</dbReference>